<dbReference type="InterPro" id="IPR012906">
    <property type="entry name" value="PaaX-like_N"/>
</dbReference>
<dbReference type="RefSeq" id="WP_115671366.1">
    <property type="nucleotide sequence ID" value="NZ_UEYP01000008.1"/>
</dbReference>
<dbReference type="Gene3D" id="1.20.58.1460">
    <property type="match status" value="1"/>
</dbReference>
<dbReference type="InterPro" id="IPR011965">
    <property type="entry name" value="PaaX_trns_reg"/>
</dbReference>
<evidence type="ECO:0000313" key="4">
    <source>
        <dbReference type="Proteomes" id="UP000254764"/>
    </source>
</evidence>
<dbReference type="PANTHER" id="PTHR30319">
    <property type="entry name" value="PHENYLACETIC ACID REGULATOR-RELATED TRANSCRIPTIONAL REPRESSOR"/>
    <property type="match status" value="1"/>
</dbReference>
<reference evidence="4" key="1">
    <citation type="submission" date="2018-07" db="EMBL/GenBank/DDBJ databases">
        <authorList>
            <person name="Peiro R."/>
            <person name="Begona"/>
            <person name="Cbmso G."/>
            <person name="Lopez M."/>
            <person name="Gonzalez S."/>
        </authorList>
    </citation>
    <scope>NUCLEOTIDE SEQUENCE [LARGE SCALE GENOMIC DNA]</scope>
</reference>
<dbReference type="PIRSF" id="PIRSF020623">
    <property type="entry name" value="PaaX"/>
    <property type="match status" value="1"/>
</dbReference>
<feature type="domain" description="Transcriptional repressor PaaX-like C-terminal" evidence="2">
    <location>
        <begin position="172"/>
        <end position="261"/>
    </location>
</feature>
<dbReference type="Pfam" id="PF08223">
    <property type="entry name" value="PaaX_C"/>
    <property type="match status" value="1"/>
</dbReference>
<sequence length="291" mass="31589">MSVALPGTKWLPLLQQGLTIRAPAMIVTIYGDIVVPRGGVLWMGTLVEICARLGISETLVRTAVSRLVAAEQLVGERDGRRSYYRLASGARTEFAAAARLLYGPQAEADGFLIHHAPGLSDEVIRRLRLGRMGPDLYLRPNHPENAPLPGLAFRADVMKGGGMLAEYAATLWDLGSLADEYRAMIDLFSPLAAALEQGETLLPADAVSARLLLVQVYRAVLLRDPRLPADALPLDWPGLAARRLFARLYRSLSPLADAHIAARFEGRDGHLPAETAETATRLQSLSLEIAN</sequence>
<evidence type="ECO:0000259" key="1">
    <source>
        <dbReference type="Pfam" id="PF07848"/>
    </source>
</evidence>
<evidence type="ECO:0000259" key="2">
    <source>
        <dbReference type="Pfam" id="PF08223"/>
    </source>
</evidence>
<dbReference type="PANTHER" id="PTHR30319:SF1">
    <property type="entry name" value="TRANSCRIPTIONAL REPRESSOR PAAX"/>
    <property type="match status" value="1"/>
</dbReference>
<organism evidence="3 4">
    <name type="scientific">Ciceribacter selenitireducens ATCC BAA-1503</name>
    <dbReference type="NCBI Taxonomy" id="1336235"/>
    <lineage>
        <taxon>Bacteria</taxon>
        <taxon>Pseudomonadati</taxon>
        <taxon>Pseudomonadota</taxon>
        <taxon>Alphaproteobacteria</taxon>
        <taxon>Hyphomicrobiales</taxon>
        <taxon>Rhizobiaceae</taxon>
        <taxon>Ciceribacter</taxon>
    </lineage>
</organism>
<protein>
    <recommendedName>
        <fullName evidence="5">PaaX family transcriptional regulator</fullName>
    </recommendedName>
</protein>
<evidence type="ECO:0000313" key="3">
    <source>
        <dbReference type="EMBL" id="SSC68640.1"/>
    </source>
</evidence>
<dbReference type="Proteomes" id="UP000254764">
    <property type="component" value="Unassembled WGS sequence"/>
</dbReference>
<name>A0A376ALP1_9HYPH</name>
<dbReference type="InterPro" id="IPR013225">
    <property type="entry name" value="PaaX_C"/>
</dbReference>
<dbReference type="InterPro" id="IPR036390">
    <property type="entry name" value="WH_DNA-bd_sf"/>
</dbReference>
<feature type="domain" description="Transcriptional repressor PaaX-like N-terminal" evidence="1">
    <location>
        <begin position="22"/>
        <end position="87"/>
    </location>
</feature>
<dbReference type="Gene3D" id="1.10.10.10">
    <property type="entry name" value="Winged helix-like DNA-binding domain superfamily/Winged helix DNA-binding domain"/>
    <property type="match status" value="1"/>
</dbReference>
<dbReference type="EMBL" id="UEYP01000008">
    <property type="protein sequence ID" value="SSC68640.1"/>
    <property type="molecule type" value="Genomic_DNA"/>
</dbReference>
<dbReference type="STRING" id="1336235.GCA_000518785_03363"/>
<evidence type="ECO:0008006" key="5">
    <source>
        <dbReference type="Google" id="ProtNLM"/>
    </source>
</evidence>
<dbReference type="SUPFAM" id="SSF46785">
    <property type="entry name" value="Winged helix' DNA-binding domain"/>
    <property type="match status" value="1"/>
</dbReference>
<proteinExistence type="predicted"/>
<dbReference type="AlphaFoldDB" id="A0A376ALP1"/>
<gene>
    <name evidence="3" type="ORF">RHIZ70_4348</name>
</gene>
<dbReference type="GO" id="GO:0006351">
    <property type="term" value="P:DNA-templated transcription"/>
    <property type="evidence" value="ECO:0007669"/>
    <property type="project" value="InterPro"/>
</dbReference>
<dbReference type="OrthoDB" id="2270427at2"/>
<dbReference type="Pfam" id="PF07848">
    <property type="entry name" value="PaaX"/>
    <property type="match status" value="1"/>
</dbReference>
<keyword evidence="4" id="KW-1185">Reference proteome</keyword>
<dbReference type="InterPro" id="IPR036388">
    <property type="entry name" value="WH-like_DNA-bd_sf"/>
</dbReference>
<accession>A0A376ALP1</accession>